<gene>
    <name evidence="3" type="ORF">ACFQDM_12525</name>
</gene>
<proteinExistence type="predicted"/>
<organism evidence="3 4">
    <name type="scientific">Ponticaulis profundi</name>
    <dbReference type="NCBI Taxonomy" id="2665222"/>
    <lineage>
        <taxon>Bacteria</taxon>
        <taxon>Pseudomonadati</taxon>
        <taxon>Pseudomonadota</taxon>
        <taxon>Alphaproteobacteria</taxon>
        <taxon>Hyphomonadales</taxon>
        <taxon>Hyphomonadaceae</taxon>
        <taxon>Ponticaulis</taxon>
    </lineage>
</organism>
<comment type="caution">
    <text evidence="3">The sequence shown here is derived from an EMBL/GenBank/DDBJ whole genome shotgun (WGS) entry which is preliminary data.</text>
</comment>
<dbReference type="PANTHER" id="PTHR30160">
    <property type="entry name" value="TETRAACYLDISACCHARIDE 4'-KINASE-RELATED"/>
    <property type="match status" value="1"/>
</dbReference>
<evidence type="ECO:0000256" key="2">
    <source>
        <dbReference type="ARBA" id="ARBA00022679"/>
    </source>
</evidence>
<dbReference type="InterPro" id="IPR002201">
    <property type="entry name" value="Glyco_trans_9"/>
</dbReference>
<keyword evidence="1" id="KW-0328">Glycosyltransferase</keyword>
<dbReference type="Proteomes" id="UP001596303">
    <property type="component" value="Unassembled WGS sequence"/>
</dbReference>
<dbReference type="InterPro" id="IPR051199">
    <property type="entry name" value="LPS_LOS_Heptosyltrfase"/>
</dbReference>
<keyword evidence="4" id="KW-1185">Reference proteome</keyword>
<evidence type="ECO:0000256" key="1">
    <source>
        <dbReference type="ARBA" id="ARBA00022676"/>
    </source>
</evidence>
<reference evidence="4" key="1">
    <citation type="journal article" date="2019" name="Int. J. Syst. Evol. Microbiol.">
        <title>The Global Catalogue of Microorganisms (GCM) 10K type strain sequencing project: providing services to taxonomists for standard genome sequencing and annotation.</title>
        <authorList>
            <consortium name="The Broad Institute Genomics Platform"/>
            <consortium name="The Broad Institute Genome Sequencing Center for Infectious Disease"/>
            <person name="Wu L."/>
            <person name="Ma J."/>
        </authorList>
    </citation>
    <scope>NUCLEOTIDE SEQUENCE [LARGE SCALE GENOMIC DNA]</scope>
    <source>
        <strain evidence="4">CGMCC-1.15741</strain>
    </source>
</reference>
<name>A0ABW1SBC0_9PROT</name>
<dbReference type="EMBL" id="JBHSSW010000017">
    <property type="protein sequence ID" value="MFC6198910.1"/>
    <property type="molecule type" value="Genomic_DNA"/>
</dbReference>
<dbReference type="Gene3D" id="3.40.50.2000">
    <property type="entry name" value="Glycogen Phosphorylase B"/>
    <property type="match status" value="2"/>
</dbReference>
<sequence length="337" mass="36387">MAKQAINPGEDARKVLVIKLSALGDFVLAMGAMKAVREFHPSAQITLLTTPPFEGFAKACPYFDRIETDGRPKDTRSTTTLLRRLRSEKYDIVYDFQTSGRTSNYFQALRPNPPLWSGIAAGCAFPHTNPERSGMHSIERLGEQLAQAGVGPAEGYPFGGAPMPDLSWIEEALRNPPRLQPQYFSLNGPYALLIPGSSAHREAKRWPEENYIELASWIADQGITPVVIGGKSESPIGNAVIRAEPRAKTLCTRTDLFQVSALGKHATFAVGNDTGPMHMATLSGSPGVALFATSESDPDHARPRGSNVVVVQAETLELVSVPDVLQAIQALGVVPTS</sequence>
<dbReference type="CDD" id="cd03789">
    <property type="entry name" value="GT9_LPS_heptosyltransferase"/>
    <property type="match status" value="1"/>
</dbReference>
<dbReference type="SUPFAM" id="SSF53756">
    <property type="entry name" value="UDP-Glycosyltransferase/glycogen phosphorylase"/>
    <property type="match status" value="1"/>
</dbReference>
<dbReference type="RefSeq" id="WP_377379535.1">
    <property type="nucleotide sequence ID" value="NZ_JBHSSW010000017.1"/>
</dbReference>
<keyword evidence="2" id="KW-0808">Transferase</keyword>
<evidence type="ECO:0000313" key="3">
    <source>
        <dbReference type="EMBL" id="MFC6198910.1"/>
    </source>
</evidence>
<dbReference type="Pfam" id="PF01075">
    <property type="entry name" value="Glyco_transf_9"/>
    <property type="match status" value="1"/>
</dbReference>
<evidence type="ECO:0000313" key="4">
    <source>
        <dbReference type="Proteomes" id="UP001596303"/>
    </source>
</evidence>
<accession>A0ABW1SBC0</accession>
<protein>
    <submittedName>
        <fullName evidence="3">Glycosyltransferase family 9 protein</fullName>
    </submittedName>
</protein>